<feature type="compositionally biased region" description="Basic and acidic residues" evidence="2">
    <location>
        <begin position="440"/>
        <end position="451"/>
    </location>
</feature>
<dbReference type="InterPro" id="IPR052579">
    <property type="entry name" value="Zinc_finger_SWIM"/>
</dbReference>
<dbReference type="PANTHER" id="PTHR31569">
    <property type="entry name" value="SWIM-TYPE DOMAIN-CONTAINING PROTEIN"/>
    <property type="match status" value="1"/>
</dbReference>
<feature type="region of interest" description="Disordered" evidence="2">
    <location>
        <begin position="424"/>
        <end position="472"/>
    </location>
</feature>
<feature type="coiled-coil region" evidence="1">
    <location>
        <begin position="487"/>
        <end position="528"/>
    </location>
</feature>
<dbReference type="AlphaFoldDB" id="A0AAV7X8X0"/>
<name>A0AAV7X8X0_9NEOP</name>
<keyword evidence="5" id="KW-1185">Reference proteome</keyword>
<dbReference type="Proteomes" id="UP001075354">
    <property type="component" value="Chromosome 14"/>
</dbReference>
<dbReference type="InterPro" id="IPR048325">
    <property type="entry name" value="ZSWIM3_N"/>
</dbReference>
<feature type="compositionally biased region" description="Polar residues" evidence="2">
    <location>
        <begin position="425"/>
        <end position="439"/>
    </location>
</feature>
<sequence length="532" mass="59528">MIQDLCLGARYPSFKALEAAIDKFSKETNSVYIVNHSRTVDLENKTRPPSKQIPKCLKYKNIKFACKHYGKTRSSSRGLRPNQSSFKIGCPSFIYVSANTKELVVEKLETSHSHSCDPELVSLYPERRSLAQARCEDADDDGTGISLRSVREDVLDLLALGVERRRILNYAWITTGRKLFSGDLANLAKDLKDQPREVSTERVNALLNHLTAMESKQVQNTYKPTTKQIGLRAMKRKVPFPTDTVIKAEVISSEDSSEQCYSVIETEQGEQTYENAMYISDPMQLVAHGEDIQYQYEGQEEGDSTGNENASTAWSENSSLADVVKSILGPNQEGPVILHVNNYDGVAVVQVADPQSYTASDAHLEAETVHGDSQKTPGVSVEEHPATRLIVKRSQAPKKPVVVTALPADSKKAPSVHGSLLKSAQLKQPANAQSIQKSSPKPDSHDDRFSEDGLDDDLSDSQSDHRSVLEEERTMYRVKTKKIRLQIDNLKNCIEKQDLEKRKLQLEIQLLKMQVDEKESEAKQSEIVQKRK</sequence>
<proteinExistence type="predicted"/>
<protein>
    <recommendedName>
        <fullName evidence="3">ZSWIM3 N-terminal domain-containing protein</fullName>
    </recommendedName>
</protein>
<reference evidence="4" key="1">
    <citation type="submission" date="2022-12" db="EMBL/GenBank/DDBJ databases">
        <title>Chromosome-level genome assembly of the bean flower thrips Megalurothrips usitatus.</title>
        <authorList>
            <person name="Ma L."/>
            <person name="Liu Q."/>
            <person name="Li H."/>
            <person name="Cai W."/>
        </authorList>
    </citation>
    <scope>NUCLEOTIDE SEQUENCE</scope>
    <source>
        <strain evidence="4">Cailab_2022a</strain>
    </source>
</reference>
<keyword evidence="1" id="KW-0175">Coiled coil</keyword>
<evidence type="ECO:0000259" key="3">
    <source>
        <dbReference type="Pfam" id="PF21599"/>
    </source>
</evidence>
<evidence type="ECO:0000256" key="2">
    <source>
        <dbReference type="SAM" id="MobiDB-lite"/>
    </source>
</evidence>
<accession>A0AAV7X8X0</accession>
<feature type="domain" description="ZSWIM3 N-terminal" evidence="3">
    <location>
        <begin position="7"/>
        <end position="114"/>
    </location>
</feature>
<evidence type="ECO:0000313" key="4">
    <source>
        <dbReference type="EMBL" id="KAJ1520867.1"/>
    </source>
</evidence>
<comment type="caution">
    <text evidence="4">The sequence shown here is derived from an EMBL/GenBank/DDBJ whole genome shotgun (WGS) entry which is preliminary data.</text>
</comment>
<dbReference type="PANTHER" id="PTHR31569:SF4">
    <property type="entry name" value="SWIM-TYPE DOMAIN-CONTAINING PROTEIN"/>
    <property type="match status" value="1"/>
</dbReference>
<organism evidence="4 5">
    <name type="scientific">Megalurothrips usitatus</name>
    <name type="common">bean blossom thrips</name>
    <dbReference type="NCBI Taxonomy" id="439358"/>
    <lineage>
        <taxon>Eukaryota</taxon>
        <taxon>Metazoa</taxon>
        <taxon>Ecdysozoa</taxon>
        <taxon>Arthropoda</taxon>
        <taxon>Hexapoda</taxon>
        <taxon>Insecta</taxon>
        <taxon>Pterygota</taxon>
        <taxon>Neoptera</taxon>
        <taxon>Paraneoptera</taxon>
        <taxon>Thysanoptera</taxon>
        <taxon>Terebrantia</taxon>
        <taxon>Thripoidea</taxon>
        <taxon>Thripidae</taxon>
        <taxon>Megalurothrips</taxon>
    </lineage>
</organism>
<dbReference type="EMBL" id="JAPTSV010000014">
    <property type="protein sequence ID" value="KAJ1520867.1"/>
    <property type="molecule type" value="Genomic_DNA"/>
</dbReference>
<feature type="compositionally biased region" description="Basic and acidic residues" evidence="2">
    <location>
        <begin position="462"/>
        <end position="472"/>
    </location>
</feature>
<evidence type="ECO:0000256" key="1">
    <source>
        <dbReference type="SAM" id="Coils"/>
    </source>
</evidence>
<evidence type="ECO:0000313" key="5">
    <source>
        <dbReference type="Proteomes" id="UP001075354"/>
    </source>
</evidence>
<dbReference type="Pfam" id="PF21599">
    <property type="entry name" value="ZSWIM3_N"/>
    <property type="match status" value="1"/>
</dbReference>
<gene>
    <name evidence="4" type="ORF">ONE63_003953</name>
</gene>